<dbReference type="EMBL" id="QWKU01000001">
    <property type="protein sequence ID" value="RID94474.1"/>
    <property type="molecule type" value="Genomic_DNA"/>
</dbReference>
<dbReference type="SUPFAM" id="SSF101478">
    <property type="entry name" value="ADP-ribosylglycohydrolase"/>
    <property type="match status" value="1"/>
</dbReference>
<evidence type="ECO:0000313" key="7">
    <source>
        <dbReference type="Proteomes" id="UP000266262"/>
    </source>
</evidence>
<comment type="similarity">
    <text evidence="1">Belongs to the ADP-ribosylglycohydrolase family.</text>
</comment>
<evidence type="ECO:0000256" key="2">
    <source>
        <dbReference type="ARBA" id="ARBA00022801"/>
    </source>
</evidence>
<dbReference type="AlphaFoldDB" id="A0A1B3WC75"/>
<dbReference type="EMBL" id="CP017037">
    <property type="protein sequence ID" value="AOH38574.1"/>
    <property type="molecule type" value="Genomic_DNA"/>
</dbReference>
<dbReference type="Proteomes" id="UP000094757">
    <property type="component" value="Chromosome"/>
</dbReference>
<evidence type="ECO:0000256" key="1">
    <source>
        <dbReference type="ARBA" id="ARBA00010702"/>
    </source>
</evidence>
<dbReference type="InterPro" id="IPR036705">
    <property type="entry name" value="Ribosyl_crysJ1_sf"/>
</dbReference>
<keyword evidence="3" id="KW-0460">Magnesium</keyword>
<dbReference type="Gene3D" id="1.10.4080.10">
    <property type="entry name" value="ADP-ribosylation/Crystallin J1"/>
    <property type="match status" value="1"/>
</dbReference>
<proteinExistence type="inferred from homology"/>
<dbReference type="InterPro" id="IPR005502">
    <property type="entry name" value="Ribosyl_crysJ1"/>
</dbReference>
<dbReference type="Pfam" id="PF03747">
    <property type="entry name" value="ADP_ribosyl_GH"/>
    <property type="match status" value="1"/>
</dbReference>
<dbReference type="GO" id="GO:0046872">
    <property type="term" value="F:metal ion binding"/>
    <property type="evidence" value="ECO:0007669"/>
    <property type="project" value="UniProtKB-KW"/>
</dbReference>
<sequence length="355" mass="38717">MLEIDKVRGALLGEVCGDALGYPMKTLTTGKIIRRFGPFGLRTMITSKNKKAKALVSDSTQMMLATVDGLLWSDAKKLSSSDGVYRGFMRWFYSQTGEEPRRGQKSWTRRQPHEKDLCLVREKFMHERRMPETGVLNALSNEEKGTTDKDINNSKGSAVLTRNIPLGILYWDKPEEAFSVGAEISALTHSHATAYLAGGAVASLVSYLINGISLPKSIDKVNYLLSSRKGGENIIKLLTAAVEQANKHPAGKSGVWEHLDSIRSLGGGDIAEEALAIAVYCATVMDDPFEAVITAANHDGCSTVTGALTGALEGIRFGTSFLPAYWVECVEASEITSKMADMLFETEEKQRLTAQ</sequence>
<reference evidence="6" key="1">
    <citation type="submission" date="2016-08" db="EMBL/GenBank/DDBJ databases">
        <authorList>
            <person name="Holder M.E."/>
            <person name="Ajami N.J."/>
            <person name="Petrosino J.F."/>
        </authorList>
    </citation>
    <scope>NUCLEOTIDE SEQUENCE [LARGE SCALE GENOMIC DNA]</scope>
    <source>
        <strain evidence="6">F0677</strain>
    </source>
</reference>
<reference evidence="4" key="2">
    <citation type="submission" date="2016-08" db="EMBL/GenBank/DDBJ databases">
        <authorList>
            <person name="Seilhamer J.J."/>
        </authorList>
    </citation>
    <scope>NUCLEOTIDE SEQUENCE [LARGE SCALE GENOMIC DNA]</scope>
    <source>
        <strain evidence="4">F0677</strain>
    </source>
</reference>
<feature type="binding site" evidence="3">
    <location>
        <position position="58"/>
    </location>
    <ligand>
        <name>Mg(2+)</name>
        <dbReference type="ChEBI" id="CHEBI:18420"/>
        <label>1</label>
    </ligand>
</feature>
<name>A0A1B3WC75_9FIRM</name>
<evidence type="ECO:0000313" key="6">
    <source>
        <dbReference type="Proteomes" id="UP000094757"/>
    </source>
</evidence>
<dbReference type="Proteomes" id="UP000266262">
    <property type="component" value="Unassembled WGS sequence"/>
</dbReference>
<reference evidence="5 7" key="3">
    <citation type="submission" date="2018-08" db="EMBL/GenBank/DDBJ databases">
        <title>Draft genome sequence of Dialister pneumosintes KCOM 1685.</title>
        <authorList>
            <person name="Kook J.-K."/>
            <person name="Park S.-N."/>
            <person name="Lim Y.K."/>
        </authorList>
    </citation>
    <scope>NUCLEOTIDE SEQUENCE [LARGE SCALE GENOMIC DNA]</scope>
    <source>
        <strain evidence="5 7">KCOM 1685</strain>
    </source>
</reference>
<dbReference type="KEGG" id="dpn:BCB69_00330"/>
<dbReference type="InterPro" id="IPR050792">
    <property type="entry name" value="ADP-ribosylglycohydrolase"/>
</dbReference>
<protein>
    <submittedName>
        <fullName evidence="4 5">ADP-ribosylglycohydrolase</fullName>
    </submittedName>
</protein>
<evidence type="ECO:0000256" key="3">
    <source>
        <dbReference type="PIRSR" id="PIRSR605502-1"/>
    </source>
</evidence>
<keyword evidence="2 4" id="KW-0378">Hydrolase</keyword>
<dbReference type="OrthoDB" id="9798107at2"/>
<evidence type="ECO:0000313" key="5">
    <source>
        <dbReference type="EMBL" id="RID94474.1"/>
    </source>
</evidence>
<gene>
    <name evidence="4" type="ORF">BCB69_00330</name>
    <name evidence="5" type="ORF">DX915_02860</name>
</gene>
<dbReference type="PANTHER" id="PTHR16222:SF24">
    <property type="entry name" value="ADP-RIBOSYLHYDROLASE ARH3"/>
    <property type="match status" value="1"/>
</dbReference>
<feature type="binding site" evidence="3">
    <location>
        <position position="57"/>
    </location>
    <ligand>
        <name>Mg(2+)</name>
        <dbReference type="ChEBI" id="CHEBI:18420"/>
        <label>1</label>
    </ligand>
</feature>
<organism evidence="4 6">
    <name type="scientific">Dialister pneumosintes</name>
    <dbReference type="NCBI Taxonomy" id="39950"/>
    <lineage>
        <taxon>Bacteria</taxon>
        <taxon>Bacillati</taxon>
        <taxon>Bacillota</taxon>
        <taxon>Negativicutes</taxon>
        <taxon>Veillonellales</taxon>
        <taxon>Veillonellaceae</taxon>
        <taxon>Dialister</taxon>
    </lineage>
</organism>
<dbReference type="STRING" id="39950.BCB69_00330"/>
<accession>A0A1B3WC75</accession>
<dbReference type="RefSeq" id="WP_022513674.1">
    <property type="nucleotide sequence ID" value="NZ_CP017037.1"/>
</dbReference>
<dbReference type="GO" id="GO:0016787">
    <property type="term" value="F:hydrolase activity"/>
    <property type="evidence" value="ECO:0007669"/>
    <property type="project" value="UniProtKB-KW"/>
</dbReference>
<dbReference type="PANTHER" id="PTHR16222">
    <property type="entry name" value="ADP-RIBOSYLGLYCOHYDROLASE"/>
    <property type="match status" value="1"/>
</dbReference>
<keyword evidence="7" id="KW-1185">Reference proteome</keyword>
<keyword evidence="3" id="KW-0479">Metal-binding</keyword>
<comment type="cofactor">
    <cofactor evidence="3">
        <name>Mg(2+)</name>
        <dbReference type="ChEBI" id="CHEBI:18420"/>
    </cofactor>
    <text evidence="3">Binds 2 magnesium ions per subunit.</text>
</comment>
<evidence type="ECO:0000313" key="4">
    <source>
        <dbReference type="EMBL" id="AOH38574.1"/>
    </source>
</evidence>